<dbReference type="InterPro" id="IPR036691">
    <property type="entry name" value="Endo/exonu/phosph_ase_sf"/>
</dbReference>
<feature type="compositionally biased region" description="Basic and acidic residues" evidence="10">
    <location>
        <begin position="412"/>
        <end position="424"/>
    </location>
</feature>
<dbReference type="GO" id="GO:0003906">
    <property type="term" value="F:DNA-(apurinic or apyrimidinic site) endonuclease activity"/>
    <property type="evidence" value="ECO:0007669"/>
    <property type="project" value="TreeGrafter"/>
</dbReference>
<dbReference type="AlphaFoldDB" id="A0A8C1LD66"/>
<feature type="region of interest" description="Disordered" evidence="10">
    <location>
        <begin position="412"/>
        <end position="436"/>
    </location>
</feature>
<organism evidence="12 13">
    <name type="scientific">Cyprinus carpio</name>
    <name type="common">Common carp</name>
    <dbReference type="NCBI Taxonomy" id="7962"/>
    <lineage>
        <taxon>Eukaryota</taxon>
        <taxon>Metazoa</taxon>
        <taxon>Chordata</taxon>
        <taxon>Craniata</taxon>
        <taxon>Vertebrata</taxon>
        <taxon>Euteleostomi</taxon>
        <taxon>Actinopterygii</taxon>
        <taxon>Neopterygii</taxon>
        <taxon>Teleostei</taxon>
        <taxon>Ostariophysi</taxon>
        <taxon>Cypriniformes</taxon>
        <taxon>Cyprinidae</taxon>
        <taxon>Cyprininae</taxon>
        <taxon>Cyprinus</taxon>
    </lineage>
</organism>
<dbReference type="GO" id="GO:0008311">
    <property type="term" value="F:double-stranded DNA 3'-5' DNA exonuclease activity"/>
    <property type="evidence" value="ECO:0007669"/>
    <property type="project" value="UniProtKB-EC"/>
</dbReference>
<dbReference type="PANTHER" id="PTHR22748">
    <property type="entry name" value="AP ENDONUCLEASE"/>
    <property type="match status" value="1"/>
</dbReference>
<evidence type="ECO:0000256" key="10">
    <source>
        <dbReference type="SAM" id="MobiDB-lite"/>
    </source>
</evidence>
<keyword evidence="9" id="KW-0234">DNA repair</keyword>
<dbReference type="Pfam" id="PF03372">
    <property type="entry name" value="Exo_endo_phos"/>
    <property type="match status" value="1"/>
</dbReference>
<keyword evidence="7" id="KW-0378">Hydrolase</keyword>
<evidence type="ECO:0000256" key="6">
    <source>
        <dbReference type="ARBA" id="ARBA00022763"/>
    </source>
</evidence>
<evidence type="ECO:0000256" key="5">
    <source>
        <dbReference type="ARBA" id="ARBA00022723"/>
    </source>
</evidence>
<evidence type="ECO:0000313" key="13">
    <source>
        <dbReference type="Proteomes" id="UP000694427"/>
    </source>
</evidence>
<evidence type="ECO:0000256" key="3">
    <source>
        <dbReference type="ARBA" id="ARBA00007092"/>
    </source>
</evidence>
<evidence type="ECO:0000256" key="4">
    <source>
        <dbReference type="ARBA" id="ARBA00012115"/>
    </source>
</evidence>
<keyword evidence="8" id="KW-0460">Magnesium</keyword>
<dbReference type="GO" id="GO:0005634">
    <property type="term" value="C:nucleus"/>
    <property type="evidence" value="ECO:0007669"/>
    <property type="project" value="TreeGrafter"/>
</dbReference>
<dbReference type="Proteomes" id="UP000694427">
    <property type="component" value="Unplaced"/>
</dbReference>
<dbReference type="Gene3D" id="3.60.10.10">
    <property type="entry name" value="Endonuclease/exonuclease/phosphatase"/>
    <property type="match status" value="1"/>
</dbReference>
<evidence type="ECO:0000256" key="7">
    <source>
        <dbReference type="ARBA" id="ARBA00022801"/>
    </source>
</evidence>
<evidence type="ECO:0000256" key="9">
    <source>
        <dbReference type="ARBA" id="ARBA00023204"/>
    </source>
</evidence>
<accession>A0A8C1LD66</accession>
<protein>
    <recommendedName>
        <fullName evidence="4">exodeoxyribonuclease III</fullName>
        <ecNumber evidence="4">3.1.11.2</ecNumber>
    </recommendedName>
</protein>
<name>A0A8C1LD66_CYPCA</name>
<evidence type="ECO:0000256" key="1">
    <source>
        <dbReference type="ARBA" id="ARBA00000493"/>
    </source>
</evidence>
<dbReference type="Ensembl" id="ENSCCRT00010066048.1">
    <property type="protein sequence ID" value="ENSCCRP00010060222.1"/>
    <property type="gene ID" value="ENSCCRG00010025540.1"/>
</dbReference>
<sequence>MESSKEQTLCFVSWNICGQKTPNIDQYSKELKAEIFFLQETRIGPESDMPLEKPKGWQSFFTVYDSKSKGVAILIKDGVPFQYISHDEDYSGGYVVLFCRLHGELFTLVNVYNHKDDKEMLYRLQEYLREAAEGVLVVGGDFNTVLDLSCDRTSKANTVHHTPQWGPFKKFTASLNLMDTWAYFHPTVKAFTYYQKDSYSRIDMFLLCEDNLERIKHVKIQEAKRTEDQIKSGKKETVQDHLLLLMCLKVKEVPNVASQLQKFHEPDRRAGKINGAEILSVIKSLTDSGHKGPNGKSVQTYKNSCCQFTEILKTCFNSFIKSYQLPPDFKASSSTSDGRKHFNVDYLIFTMVLAKRLNVLLEAFSEERSQKNTCDLCYCVKFAEKPKKIKWTFLKNSLLYLLEKCNKSKVEEKQSAEKTQNESQKKKKGKQKTSKKSKNINTLLKGLIPMETEERNMLEDIIPKASDDFRELQEGCPLTRSILGLVLKYLELRINEKYEKYTAHVCHSRQVVVIYENSSPDLKCLCEESGIELICFQLGNLQTCENPVHD</sequence>
<dbReference type="GO" id="GO:0046872">
    <property type="term" value="F:metal ion binding"/>
    <property type="evidence" value="ECO:0007669"/>
    <property type="project" value="UniProtKB-KW"/>
</dbReference>
<keyword evidence="13" id="KW-1185">Reference proteome</keyword>
<comment type="similarity">
    <text evidence="3">Belongs to the DNA repair enzymes AP/ExoA family.</text>
</comment>
<dbReference type="SUPFAM" id="SSF56219">
    <property type="entry name" value="DNase I-like"/>
    <property type="match status" value="1"/>
</dbReference>
<comment type="catalytic activity">
    <reaction evidence="1">
        <text>Exonucleolytic cleavage in the 3'- to 5'-direction to yield nucleoside 5'-phosphates.</text>
        <dbReference type="EC" id="3.1.11.2"/>
    </reaction>
</comment>
<reference evidence="12" key="2">
    <citation type="submission" date="2025-09" db="UniProtKB">
        <authorList>
            <consortium name="Ensembl"/>
        </authorList>
    </citation>
    <scope>IDENTIFICATION</scope>
</reference>
<feature type="domain" description="Endonuclease/exonuclease/phosphatase" evidence="11">
    <location>
        <begin position="12"/>
        <end position="215"/>
    </location>
</feature>
<proteinExistence type="inferred from homology"/>
<keyword evidence="5" id="KW-0479">Metal-binding</keyword>
<evidence type="ECO:0000313" key="12">
    <source>
        <dbReference type="Ensembl" id="ENSCCRP00010060222.1"/>
    </source>
</evidence>
<dbReference type="InterPro" id="IPR005135">
    <property type="entry name" value="Endo/exonuclease/phosphatase"/>
</dbReference>
<dbReference type="EC" id="3.1.11.2" evidence="4"/>
<evidence type="ECO:0000256" key="2">
    <source>
        <dbReference type="ARBA" id="ARBA00001946"/>
    </source>
</evidence>
<dbReference type="PANTHER" id="PTHR22748:SF26">
    <property type="entry name" value="ENDONUCLEASE_EXONUCLEASE_PHOSPHATASE DOMAIN-CONTAINING PROTEIN"/>
    <property type="match status" value="1"/>
</dbReference>
<evidence type="ECO:0000256" key="8">
    <source>
        <dbReference type="ARBA" id="ARBA00022842"/>
    </source>
</evidence>
<keyword evidence="6" id="KW-0227">DNA damage</keyword>
<feature type="compositionally biased region" description="Basic residues" evidence="10">
    <location>
        <begin position="425"/>
        <end position="436"/>
    </location>
</feature>
<dbReference type="GO" id="GO:0006284">
    <property type="term" value="P:base-excision repair"/>
    <property type="evidence" value="ECO:0007669"/>
    <property type="project" value="TreeGrafter"/>
</dbReference>
<reference evidence="12" key="1">
    <citation type="submission" date="2025-08" db="UniProtKB">
        <authorList>
            <consortium name="Ensembl"/>
        </authorList>
    </citation>
    <scope>IDENTIFICATION</scope>
</reference>
<evidence type="ECO:0000259" key="11">
    <source>
        <dbReference type="Pfam" id="PF03372"/>
    </source>
</evidence>
<comment type="cofactor">
    <cofactor evidence="2">
        <name>Mg(2+)</name>
        <dbReference type="ChEBI" id="CHEBI:18420"/>
    </cofactor>
</comment>
<dbReference type="GO" id="GO:0008081">
    <property type="term" value="F:phosphoric diester hydrolase activity"/>
    <property type="evidence" value="ECO:0007669"/>
    <property type="project" value="TreeGrafter"/>
</dbReference>
<dbReference type="InterPro" id="IPR004808">
    <property type="entry name" value="AP_endonuc_1"/>
</dbReference>